<dbReference type="Proteomes" id="UP000218327">
    <property type="component" value="Unassembled WGS sequence"/>
</dbReference>
<dbReference type="Pfam" id="PF10719">
    <property type="entry name" value="ComFB"/>
    <property type="match status" value="1"/>
</dbReference>
<accession>A0A2A5B2Q0</accession>
<evidence type="ECO:0000313" key="1">
    <source>
        <dbReference type="EMBL" id="PCJ25336.1"/>
    </source>
</evidence>
<comment type="caution">
    <text evidence="1">The sequence shown here is derived from an EMBL/GenBank/DDBJ whole genome shotgun (WGS) entry which is preliminary data.</text>
</comment>
<dbReference type="AlphaFoldDB" id="A0A2A5B2Q0"/>
<proteinExistence type="predicted"/>
<name>A0A2A5B2Q0_9GAMM</name>
<dbReference type="EMBL" id="NVVJ01000018">
    <property type="protein sequence ID" value="PCJ25336.1"/>
    <property type="molecule type" value="Genomic_DNA"/>
</dbReference>
<organism evidence="1 2">
    <name type="scientific">SAR86 cluster bacterium</name>
    <dbReference type="NCBI Taxonomy" id="2030880"/>
    <lineage>
        <taxon>Bacteria</taxon>
        <taxon>Pseudomonadati</taxon>
        <taxon>Pseudomonadota</taxon>
        <taxon>Gammaproteobacteria</taxon>
        <taxon>SAR86 cluster</taxon>
    </lineage>
</organism>
<reference evidence="2" key="1">
    <citation type="submission" date="2017-08" db="EMBL/GenBank/DDBJ databases">
        <title>A dynamic microbial community with high functional redundancy inhabits the cold, oxic subseafloor aquifer.</title>
        <authorList>
            <person name="Tully B.J."/>
            <person name="Wheat C.G."/>
            <person name="Glazer B.T."/>
            <person name="Huber J.A."/>
        </authorList>
    </citation>
    <scope>NUCLEOTIDE SEQUENCE [LARGE SCALE GENOMIC DNA]</scope>
</reference>
<sequence length="89" mass="10180">MDFETVHNFYERLVLEKVVELSSTELEGSSDGALCDIACVALNRLPAYYVRHNVDTYFYMPVIEHHKVDAEVDDAVSYAINFIAEHQPD</sequence>
<dbReference type="InterPro" id="IPR019657">
    <property type="entry name" value="ComFB"/>
</dbReference>
<gene>
    <name evidence="1" type="ORF">COA96_07630</name>
</gene>
<evidence type="ECO:0000313" key="2">
    <source>
        <dbReference type="Proteomes" id="UP000218327"/>
    </source>
</evidence>
<protein>
    <recommendedName>
        <fullName evidence="3">Competence protein ComFB</fullName>
    </recommendedName>
</protein>
<evidence type="ECO:0008006" key="3">
    <source>
        <dbReference type="Google" id="ProtNLM"/>
    </source>
</evidence>